<evidence type="ECO:0000256" key="2">
    <source>
        <dbReference type="ARBA" id="ARBA00006409"/>
    </source>
</evidence>
<reference evidence="14" key="1">
    <citation type="journal article" date="2004" name="J. Mol. Biol.">
        <title>Class II photolyase in a microsporidian intracellular parasite.</title>
        <authorList>
            <person name="Slamovits C.H."/>
            <person name="Keeling P.J."/>
        </authorList>
    </citation>
    <scope>NUCLEOTIDE SEQUENCE</scope>
</reference>
<keyword evidence="6" id="KW-0227">DNA damage</keyword>
<dbReference type="PROSITE" id="PS01083">
    <property type="entry name" value="DNA_PHOTOLYASES_2_1"/>
    <property type="match status" value="1"/>
</dbReference>
<dbReference type="Gene3D" id="3.40.50.620">
    <property type="entry name" value="HUPs"/>
    <property type="match status" value="1"/>
</dbReference>
<dbReference type="InterPro" id="IPR006050">
    <property type="entry name" value="DNA_photolyase_N"/>
</dbReference>
<evidence type="ECO:0000256" key="4">
    <source>
        <dbReference type="ARBA" id="ARBA00014046"/>
    </source>
</evidence>
<evidence type="ECO:0000256" key="8">
    <source>
        <dbReference type="ARBA" id="ARBA00023125"/>
    </source>
</evidence>
<evidence type="ECO:0000313" key="14">
    <source>
        <dbReference type="EMBL" id="AAU11091.1"/>
    </source>
</evidence>
<dbReference type="FunFam" id="1.10.579.10:FF:000002">
    <property type="entry name" value="Deoxyribodipyrimidine photolyase"/>
    <property type="match status" value="1"/>
</dbReference>
<evidence type="ECO:0000256" key="11">
    <source>
        <dbReference type="ARBA" id="ARBA00031671"/>
    </source>
</evidence>
<dbReference type="InterPro" id="IPR036155">
    <property type="entry name" value="Crypto/Photolyase_N_sf"/>
</dbReference>
<feature type="domain" description="Photolyase/cryptochrome alpha/beta" evidence="13">
    <location>
        <begin position="95"/>
        <end position="228"/>
    </location>
</feature>
<dbReference type="InterPro" id="IPR008148">
    <property type="entry name" value="DNA_photolyase_2"/>
</dbReference>
<dbReference type="PANTHER" id="PTHR10211">
    <property type="entry name" value="DEOXYRIBODIPYRIMIDINE PHOTOLYASE"/>
    <property type="match status" value="1"/>
</dbReference>
<dbReference type="PANTHER" id="PTHR10211:SF0">
    <property type="entry name" value="DEOXYRIBODIPYRIMIDINE PHOTO-LYASE"/>
    <property type="match status" value="1"/>
</dbReference>
<evidence type="ECO:0000256" key="9">
    <source>
        <dbReference type="ARBA" id="ARBA00023204"/>
    </source>
</evidence>
<comment type="catalytic activity">
    <reaction evidence="12">
        <text>cyclobutadipyrimidine (in DNA) = 2 pyrimidine residues (in DNA).</text>
        <dbReference type="EC" id="4.1.99.3"/>
    </reaction>
</comment>
<dbReference type="Gene3D" id="1.10.579.10">
    <property type="entry name" value="DNA Cyclobutane Dipyrimidine Photolyase, subunit A, domain 3"/>
    <property type="match status" value="1"/>
</dbReference>
<dbReference type="InterPro" id="IPR032673">
    <property type="entry name" value="DNA_photolyase_2_CS"/>
</dbReference>
<dbReference type="BRENDA" id="4.1.99.3">
    <property type="organism ID" value="4368"/>
</dbReference>
<dbReference type="GO" id="GO:0000719">
    <property type="term" value="P:photoreactive repair"/>
    <property type="evidence" value="ECO:0007669"/>
    <property type="project" value="TreeGrafter"/>
</dbReference>
<dbReference type="NCBIfam" id="TIGR00591">
    <property type="entry name" value="phr2"/>
    <property type="match status" value="1"/>
</dbReference>
<organism evidence="14">
    <name type="scientific">Antonospora locustae</name>
    <name type="common">Microsporidian parasite</name>
    <name type="synonym">Nosema locustae</name>
    <dbReference type="NCBI Taxonomy" id="278021"/>
    <lineage>
        <taxon>Eukaryota</taxon>
        <taxon>Fungi</taxon>
        <taxon>Fungi incertae sedis</taxon>
        <taxon>Microsporidia</taxon>
        <taxon>Antonospora</taxon>
    </lineage>
</organism>
<dbReference type="InterPro" id="IPR014729">
    <property type="entry name" value="Rossmann-like_a/b/a_fold"/>
</dbReference>
<dbReference type="InterPro" id="IPR052219">
    <property type="entry name" value="Photolyase_Class-2"/>
</dbReference>
<name>Q5UUY8_ANTLO</name>
<dbReference type="AlphaFoldDB" id="Q5UUY8"/>
<dbReference type="FunFam" id="3.40.50.620:FF:000110">
    <property type="entry name" value="Deoxyribodipyrimidine photolyase"/>
    <property type="match status" value="1"/>
</dbReference>
<keyword evidence="10 14" id="KW-0456">Lyase</keyword>
<evidence type="ECO:0000256" key="3">
    <source>
        <dbReference type="ARBA" id="ARBA00013149"/>
    </source>
</evidence>
<dbReference type="Pfam" id="PF00875">
    <property type="entry name" value="DNA_photolyase"/>
    <property type="match status" value="1"/>
</dbReference>
<dbReference type="GO" id="GO:0003904">
    <property type="term" value="F:deoxyribodipyrimidine photo-lyase activity"/>
    <property type="evidence" value="ECO:0007669"/>
    <property type="project" value="UniProtKB-EC"/>
</dbReference>
<dbReference type="GO" id="GO:0003677">
    <property type="term" value="F:DNA binding"/>
    <property type="evidence" value="ECO:0007669"/>
    <property type="project" value="UniProtKB-KW"/>
</dbReference>
<dbReference type="EMBL" id="AY608637">
    <property type="protein sequence ID" value="AAU11091.1"/>
    <property type="molecule type" value="Genomic_DNA"/>
</dbReference>
<comment type="cofactor">
    <cofactor evidence="1">
        <name>FAD</name>
        <dbReference type="ChEBI" id="CHEBI:57692"/>
    </cofactor>
</comment>
<protein>
    <recommendedName>
        <fullName evidence="4">Deoxyribodipyrimidine photo-lyase</fullName>
        <ecNumber evidence="3">4.1.99.3</ecNumber>
    </recommendedName>
    <alternativeName>
        <fullName evidence="11">DNA photolyase</fullName>
    </alternativeName>
</protein>
<proteinExistence type="inferred from homology"/>
<evidence type="ECO:0000256" key="6">
    <source>
        <dbReference type="ARBA" id="ARBA00022763"/>
    </source>
</evidence>
<sequence>MRHSLSVCATQCILYSLIWLLLQKASFRYFLQKTIPMSDTDASLPGPERKTRVPLHERVAAERALHGVCGAEPAFDGRRARVLAGTGADGAAGSGGVVYWMSRDQRVQDNWALLCAQGIAVRHGLPLFICFCLVPRFLDATTRQFRFMLAGLREVETEALQLGIAFHVLKGSAPEALPRFVEHHKIGCVVADFNPLRVVREWCSLLCERLRGMRVSVVQVDAHNIVPAWVVSDKQEAGARTMRPKIHRHLPAFLTEYPPVAVHPVSGPASVRVDWAALEASVRADTGVGDCSWIRSGTRAAFEVLDVFCSERLHAYADVRNDPARDGLSNMSPYFHFGQIAVQRAVLVVCSFRRTHGVSVDVFVEEAVVRRELADNFCLHNRNYDSVEGASSWARGTLDAHRADRREHTYTLEQLEHAQTHDELWNAAQTQMTRDGKMHGFMRMYWAKKILEWSVSPEEALRHAIYLNDRYELDGRDPNGYVGCMWSICGVHDRAWAERPVFGKVRYMSYSGCLRKFDVGCYIRRYRK</sequence>
<dbReference type="SUPFAM" id="SSF52425">
    <property type="entry name" value="Cryptochrome/photolyase, N-terminal domain"/>
    <property type="match status" value="1"/>
</dbReference>
<evidence type="ECO:0000256" key="5">
    <source>
        <dbReference type="ARBA" id="ARBA00022630"/>
    </source>
</evidence>
<dbReference type="SUPFAM" id="SSF48173">
    <property type="entry name" value="Cryptochrome/photolyase FAD-binding domain"/>
    <property type="match status" value="1"/>
</dbReference>
<evidence type="ECO:0000256" key="1">
    <source>
        <dbReference type="ARBA" id="ARBA00001974"/>
    </source>
</evidence>
<dbReference type="InterPro" id="IPR036134">
    <property type="entry name" value="Crypto/Photolyase_FAD-like_sf"/>
</dbReference>
<keyword evidence="9" id="KW-0234">DNA repair</keyword>
<comment type="similarity">
    <text evidence="2">Belongs to the DNA photolyase class-2 family.</text>
</comment>
<evidence type="ECO:0000256" key="10">
    <source>
        <dbReference type="ARBA" id="ARBA00023239"/>
    </source>
</evidence>
<keyword evidence="5" id="KW-0285">Flavoprotein</keyword>
<accession>Q5UUY8</accession>
<evidence type="ECO:0000256" key="7">
    <source>
        <dbReference type="ARBA" id="ARBA00022827"/>
    </source>
</evidence>
<dbReference type="GO" id="GO:0009650">
    <property type="term" value="P:UV protection"/>
    <property type="evidence" value="ECO:0007669"/>
    <property type="project" value="UniProtKB-ARBA"/>
</dbReference>
<evidence type="ECO:0000256" key="12">
    <source>
        <dbReference type="ARBA" id="ARBA00033999"/>
    </source>
</evidence>
<keyword evidence="7" id="KW-0274">FAD</keyword>
<dbReference type="FunFam" id="1.25.40.80:FF:000004">
    <property type="entry name" value="Deoxyribodipyrimidine photolyase"/>
    <property type="match status" value="1"/>
</dbReference>
<dbReference type="Gene3D" id="1.25.40.80">
    <property type="match status" value="1"/>
</dbReference>
<dbReference type="EC" id="4.1.99.3" evidence="3"/>
<dbReference type="PROSITE" id="PS51645">
    <property type="entry name" value="PHR_CRY_ALPHA_BETA"/>
    <property type="match status" value="1"/>
</dbReference>
<evidence type="ECO:0000259" key="13">
    <source>
        <dbReference type="PROSITE" id="PS51645"/>
    </source>
</evidence>
<keyword evidence="8" id="KW-0238">DNA-binding</keyword>